<evidence type="ECO:0000313" key="1">
    <source>
        <dbReference type="EMBL" id="OGL38695.1"/>
    </source>
</evidence>
<dbReference type="AlphaFoldDB" id="A0A1F7RAX0"/>
<organism evidence="1 2">
    <name type="scientific">Candidatus Schekmanbacteria bacterium GWA2_38_11</name>
    <dbReference type="NCBI Taxonomy" id="1817876"/>
    <lineage>
        <taxon>Bacteria</taxon>
        <taxon>Candidatus Schekmaniibacteriota</taxon>
    </lineage>
</organism>
<evidence type="ECO:0000313" key="2">
    <source>
        <dbReference type="Proteomes" id="UP000178526"/>
    </source>
</evidence>
<proteinExistence type="predicted"/>
<sequence>MAFNTVLVYHRILKGLSCDQYLPPLLACLQAGKSKVERKHLSKREKIADNLNLIAYPLVEQSQKKVEPANLHFGKYAYDINHTNKNCKL</sequence>
<name>A0A1F7RAX0_9BACT</name>
<reference evidence="1 2" key="1">
    <citation type="journal article" date="2016" name="Nat. Commun.">
        <title>Thousands of microbial genomes shed light on interconnected biogeochemical processes in an aquifer system.</title>
        <authorList>
            <person name="Anantharaman K."/>
            <person name="Brown C.T."/>
            <person name="Hug L.A."/>
            <person name="Sharon I."/>
            <person name="Castelle C.J."/>
            <person name="Probst A.J."/>
            <person name="Thomas B.C."/>
            <person name="Singh A."/>
            <person name="Wilkins M.J."/>
            <person name="Karaoz U."/>
            <person name="Brodie E.L."/>
            <person name="Williams K.H."/>
            <person name="Hubbard S.S."/>
            <person name="Banfield J.F."/>
        </authorList>
    </citation>
    <scope>NUCLEOTIDE SEQUENCE [LARGE SCALE GENOMIC DNA]</scope>
</reference>
<dbReference type="Proteomes" id="UP000178526">
    <property type="component" value="Unassembled WGS sequence"/>
</dbReference>
<gene>
    <name evidence="1" type="ORF">A2042_01330</name>
</gene>
<comment type="caution">
    <text evidence="1">The sequence shown here is derived from an EMBL/GenBank/DDBJ whole genome shotgun (WGS) entry which is preliminary data.</text>
</comment>
<protein>
    <submittedName>
        <fullName evidence="1">Uncharacterized protein</fullName>
    </submittedName>
</protein>
<accession>A0A1F7RAX0</accession>
<dbReference type="EMBL" id="MGDB01000140">
    <property type="protein sequence ID" value="OGL38695.1"/>
    <property type="molecule type" value="Genomic_DNA"/>
</dbReference>